<evidence type="ECO:0000256" key="2">
    <source>
        <dbReference type="ARBA" id="ARBA00002035"/>
    </source>
</evidence>
<keyword evidence="13" id="KW-0732">Signal</keyword>
<evidence type="ECO:0000256" key="9">
    <source>
        <dbReference type="ARBA" id="ARBA00022964"/>
    </source>
</evidence>
<dbReference type="GO" id="GO:0005506">
    <property type="term" value="F:iron ion binding"/>
    <property type="evidence" value="ECO:0007669"/>
    <property type="project" value="InterPro"/>
</dbReference>
<dbReference type="Pfam" id="PF13640">
    <property type="entry name" value="2OG-FeII_Oxy_3"/>
    <property type="match status" value="1"/>
</dbReference>
<evidence type="ECO:0000256" key="4">
    <source>
        <dbReference type="ARBA" id="ARBA00006511"/>
    </source>
</evidence>
<evidence type="ECO:0000256" key="13">
    <source>
        <dbReference type="SAM" id="SignalP"/>
    </source>
</evidence>
<dbReference type="Pfam" id="PF23558">
    <property type="entry name" value="TPR_P4H"/>
    <property type="match status" value="1"/>
</dbReference>
<proteinExistence type="inferred from homology"/>
<comment type="cofactor">
    <cofactor evidence="1">
        <name>L-ascorbate</name>
        <dbReference type="ChEBI" id="CHEBI:38290"/>
    </cofactor>
</comment>
<comment type="function">
    <text evidence="2">Catalyzes the post-translational formation of 4-hydroxyproline in -Xaa-Pro-Gly- sequences in collagens and other proteins.</text>
</comment>
<dbReference type="EC" id="1.14.11.2" evidence="5"/>
<dbReference type="Proteomes" id="UP001163046">
    <property type="component" value="Unassembled WGS sequence"/>
</dbReference>
<dbReference type="PROSITE" id="PS51471">
    <property type="entry name" value="FE2OG_OXY"/>
    <property type="match status" value="1"/>
</dbReference>
<keyword evidence="12" id="KW-0325">Glycoprotein</keyword>
<feature type="domain" description="Fe2OG dioxygenase" evidence="14">
    <location>
        <begin position="405"/>
        <end position="512"/>
    </location>
</feature>
<dbReference type="InterPro" id="IPR005123">
    <property type="entry name" value="Oxoglu/Fe-dep_dioxygenase_dom"/>
</dbReference>
<dbReference type="InterPro" id="IPR045054">
    <property type="entry name" value="P4HA-like"/>
</dbReference>
<dbReference type="Pfam" id="PF08336">
    <property type="entry name" value="P4Ha_N"/>
    <property type="match status" value="1"/>
</dbReference>
<keyword evidence="10" id="KW-0560">Oxidoreductase</keyword>
<dbReference type="AlphaFoldDB" id="A0A9X0A4I9"/>
<evidence type="ECO:0000256" key="11">
    <source>
        <dbReference type="ARBA" id="ARBA00023004"/>
    </source>
</evidence>
<evidence type="ECO:0000259" key="14">
    <source>
        <dbReference type="PROSITE" id="PS51471"/>
    </source>
</evidence>
<dbReference type="SMART" id="SM00702">
    <property type="entry name" value="P4Hc"/>
    <property type="match status" value="1"/>
</dbReference>
<gene>
    <name evidence="15" type="ORF">OS493_006255</name>
</gene>
<dbReference type="InterPro" id="IPR044862">
    <property type="entry name" value="Pro_4_hyd_alph_FE2OG_OXY"/>
</dbReference>
<keyword evidence="16" id="KW-1185">Reference proteome</keyword>
<dbReference type="InterPro" id="IPR011990">
    <property type="entry name" value="TPR-like_helical_dom_sf"/>
</dbReference>
<dbReference type="InterPro" id="IPR006620">
    <property type="entry name" value="Pro_4_hyd_alph"/>
</dbReference>
<sequence>MIKWKAVVCWISLSLSFTNGEFFTSLTRMKGLVRLENSLSKSLDNYLEQESDAPEIIRQFADYVRKESNIAAGDIEKYVFHPINSFQLLRRFIRHWRELESYLKDGSPNDLQWELFVNFPAFPTSQDFMGSISAILRIQDVYNLSARAIADGELQQEKFNGSLDADECYELGLVSNDQGNYEEVIEWMREAIKRMSPPYEYSGTLTKIDVLEYLSWAEYQVGRLDDAIIHTKDILEKDPTIKQAHINLGHFKTEQIQRNAYSNLPPKDAANNKNKKKEDFMFTYERLCRGESRKPRKERDKLTCFYNKNLPTQLLKPLKVEMLNLDPDLYLFRDVITDSEVEHVKKLAKPQLKRAVVTNTTTGGLLAAEYRISQSAWLEDSASPIINRISQRIQSITGLSLDPQHAEPLQVANYGIAGHYEPHHDYIQTEDGTLPGNETGDRISTVLFYLSDVDAGGATVFLEVEEVVYPRKGDAVFWYNIGKDGRPDAKTRHAACPVIVGSKWVANKWINERGQEFRRPCTLA</sequence>
<evidence type="ECO:0000313" key="15">
    <source>
        <dbReference type="EMBL" id="KAJ7393286.1"/>
    </source>
</evidence>
<dbReference type="GO" id="GO:0031418">
    <property type="term" value="F:L-ascorbic acid binding"/>
    <property type="evidence" value="ECO:0007669"/>
    <property type="project" value="UniProtKB-KW"/>
</dbReference>
<keyword evidence="11" id="KW-0408">Iron</keyword>
<comment type="caution">
    <text evidence="15">The sequence shown here is derived from an EMBL/GenBank/DDBJ whole genome shotgun (WGS) entry which is preliminary data.</text>
</comment>
<dbReference type="Gene3D" id="1.25.40.10">
    <property type="entry name" value="Tetratricopeptide repeat domain"/>
    <property type="match status" value="1"/>
</dbReference>
<feature type="signal peptide" evidence="13">
    <location>
        <begin position="1"/>
        <end position="20"/>
    </location>
</feature>
<dbReference type="EMBL" id="MU825398">
    <property type="protein sequence ID" value="KAJ7393286.1"/>
    <property type="molecule type" value="Genomic_DNA"/>
</dbReference>
<comment type="subcellular location">
    <subcellularLocation>
        <location evidence="3">Endoplasmic reticulum lumen</location>
    </subcellularLocation>
</comment>
<feature type="chain" id="PRO_5040939938" description="procollagen-proline 4-dioxygenase" evidence="13">
    <location>
        <begin position="21"/>
        <end position="524"/>
    </location>
</feature>
<evidence type="ECO:0000256" key="12">
    <source>
        <dbReference type="ARBA" id="ARBA00023180"/>
    </source>
</evidence>
<keyword evidence="8" id="KW-0847">Vitamin C</keyword>
<protein>
    <recommendedName>
        <fullName evidence="5">procollagen-proline 4-dioxygenase</fullName>
        <ecNumber evidence="5">1.14.11.2</ecNumber>
    </recommendedName>
</protein>
<dbReference type="InterPro" id="IPR059068">
    <property type="entry name" value="TPR_P4H"/>
</dbReference>
<dbReference type="OrthoDB" id="420380at2759"/>
<evidence type="ECO:0000256" key="1">
    <source>
        <dbReference type="ARBA" id="ARBA00001961"/>
    </source>
</evidence>
<evidence type="ECO:0000256" key="7">
    <source>
        <dbReference type="ARBA" id="ARBA00022824"/>
    </source>
</evidence>
<evidence type="ECO:0000256" key="5">
    <source>
        <dbReference type="ARBA" id="ARBA00012269"/>
    </source>
</evidence>
<evidence type="ECO:0000313" key="16">
    <source>
        <dbReference type="Proteomes" id="UP001163046"/>
    </source>
</evidence>
<organism evidence="15 16">
    <name type="scientific">Desmophyllum pertusum</name>
    <dbReference type="NCBI Taxonomy" id="174260"/>
    <lineage>
        <taxon>Eukaryota</taxon>
        <taxon>Metazoa</taxon>
        <taxon>Cnidaria</taxon>
        <taxon>Anthozoa</taxon>
        <taxon>Hexacorallia</taxon>
        <taxon>Scleractinia</taxon>
        <taxon>Caryophylliina</taxon>
        <taxon>Caryophylliidae</taxon>
        <taxon>Desmophyllum</taxon>
    </lineage>
</organism>
<dbReference type="GO" id="GO:0005788">
    <property type="term" value="C:endoplasmic reticulum lumen"/>
    <property type="evidence" value="ECO:0007669"/>
    <property type="project" value="UniProtKB-SubCell"/>
</dbReference>
<dbReference type="FunFam" id="1.25.40.10:FF:000006">
    <property type="entry name" value="Prolyl 4-hydroxylase subunit alpha 2"/>
    <property type="match status" value="1"/>
</dbReference>
<evidence type="ECO:0000256" key="8">
    <source>
        <dbReference type="ARBA" id="ARBA00022896"/>
    </source>
</evidence>
<reference evidence="15" key="1">
    <citation type="submission" date="2023-01" db="EMBL/GenBank/DDBJ databases">
        <title>Genome assembly of the deep-sea coral Lophelia pertusa.</title>
        <authorList>
            <person name="Herrera S."/>
            <person name="Cordes E."/>
        </authorList>
    </citation>
    <scope>NUCLEOTIDE SEQUENCE</scope>
    <source>
        <strain evidence="15">USNM1676648</strain>
        <tissue evidence="15">Polyp</tissue>
    </source>
</reference>
<dbReference type="PANTHER" id="PTHR10869">
    <property type="entry name" value="PROLYL 4-HYDROXYLASE ALPHA SUBUNIT"/>
    <property type="match status" value="1"/>
</dbReference>
<dbReference type="PANTHER" id="PTHR10869:SF244">
    <property type="entry name" value="PROLYL 4-HYDROXYLASE SUBUNIT ALPHA-2"/>
    <property type="match status" value="1"/>
</dbReference>
<dbReference type="GO" id="GO:0004656">
    <property type="term" value="F:procollagen-proline 4-dioxygenase activity"/>
    <property type="evidence" value="ECO:0007669"/>
    <property type="project" value="UniProtKB-EC"/>
</dbReference>
<evidence type="ECO:0000256" key="6">
    <source>
        <dbReference type="ARBA" id="ARBA00022723"/>
    </source>
</evidence>
<keyword evidence="7" id="KW-0256">Endoplasmic reticulum</keyword>
<accession>A0A9X0A4I9</accession>
<evidence type="ECO:0000256" key="10">
    <source>
        <dbReference type="ARBA" id="ARBA00023002"/>
    </source>
</evidence>
<keyword evidence="9" id="KW-0223">Dioxygenase</keyword>
<dbReference type="InterPro" id="IPR013547">
    <property type="entry name" value="P4H_N"/>
</dbReference>
<evidence type="ECO:0000256" key="3">
    <source>
        <dbReference type="ARBA" id="ARBA00004319"/>
    </source>
</evidence>
<name>A0A9X0A4I9_9CNID</name>
<comment type="similarity">
    <text evidence="4">Belongs to the P4HA family.</text>
</comment>
<keyword evidence="6" id="KW-0479">Metal-binding</keyword>
<dbReference type="FunFam" id="2.60.120.620:FF:000001">
    <property type="entry name" value="Prolyl 4-hydroxylase subunit alpha 2"/>
    <property type="match status" value="1"/>
</dbReference>
<dbReference type="Gene3D" id="6.10.140.1460">
    <property type="match status" value="1"/>
</dbReference>
<dbReference type="SUPFAM" id="SSF48452">
    <property type="entry name" value="TPR-like"/>
    <property type="match status" value="1"/>
</dbReference>
<dbReference type="Gene3D" id="2.60.120.620">
    <property type="entry name" value="q2cbj1_9rhob like domain"/>
    <property type="match status" value="1"/>
</dbReference>